<comment type="subcellular location">
    <subcellularLocation>
        <location evidence="1">Membrane</location>
        <topology evidence="1">Multi-pass membrane protein</topology>
    </subcellularLocation>
</comment>
<keyword evidence="2 5" id="KW-0812">Transmembrane</keyword>
<dbReference type="RefSeq" id="WP_186907980.1">
    <property type="nucleotide sequence ID" value="NZ_JACOPP010000013.1"/>
</dbReference>
<gene>
    <name evidence="6" type="ORF">H8S57_10180</name>
</gene>
<comment type="caution">
    <text evidence="6">The sequence shown here is derived from an EMBL/GenBank/DDBJ whole genome shotgun (WGS) entry which is preliminary data.</text>
</comment>
<proteinExistence type="predicted"/>
<evidence type="ECO:0000256" key="3">
    <source>
        <dbReference type="ARBA" id="ARBA00022989"/>
    </source>
</evidence>
<dbReference type="EMBL" id="JACOPP010000013">
    <property type="protein sequence ID" value="MBC5734089.1"/>
    <property type="molecule type" value="Genomic_DNA"/>
</dbReference>
<accession>A0A8J6MAP3</accession>
<feature type="transmembrane region" description="Helical" evidence="5">
    <location>
        <begin position="40"/>
        <end position="59"/>
    </location>
</feature>
<dbReference type="AlphaFoldDB" id="A0A8J6MAP3"/>
<evidence type="ECO:0000256" key="2">
    <source>
        <dbReference type="ARBA" id="ARBA00022692"/>
    </source>
</evidence>
<evidence type="ECO:0000256" key="4">
    <source>
        <dbReference type="ARBA" id="ARBA00023136"/>
    </source>
</evidence>
<keyword evidence="7" id="KW-1185">Reference proteome</keyword>
<dbReference type="GO" id="GO:0016020">
    <property type="term" value="C:membrane"/>
    <property type="evidence" value="ECO:0007669"/>
    <property type="project" value="UniProtKB-SubCell"/>
</dbReference>
<evidence type="ECO:0000313" key="7">
    <source>
        <dbReference type="Proteomes" id="UP000661435"/>
    </source>
</evidence>
<dbReference type="InterPro" id="IPR006480">
    <property type="entry name" value="Phage_holin_4_1"/>
</dbReference>
<evidence type="ECO:0000256" key="5">
    <source>
        <dbReference type="SAM" id="Phobius"/>
    </source>
</evidence>
<reference evidence="6" key="1">
    <citation type="submission" date="2020-08" db="EMBL/GenBank/DDBJ databases">
        <title>Genome public.</title>
        <authorList>
            <person name="Liu C."/>
            <person name="Sun Q."/>
        </authorList>
    </citation>
    <scope>NUCLEOTIDE SEQUENCE</scope>
    <source>
        <strain evidence="6">NSJ-51</strain>
    </source>
</reference>
<dbReference type="NCBIfam" id="TIGR01593">
    <property type="entry name" value="holin_tox_secr"/>
    <property type="match status" value="1"/>
</dbReference>
<name>A0A8J6MAP3_9FIRM</name>
<dbReference type="Pfam" id="PF05105">
    <property type="entry name" value="Phage_holin_4_1"/>
    <property type="match status" value="1"/>
</dbReference>
<organism evidence="6 7">
    <name type="scientific">Lawsonibacter hominis</name>
    <dbReference type="NCBI Taxonomy" id="2763053"/>
    <lineage>
        <taxon>Bacteria</taxon>
        <taxon>Bacillati</taxon>
        <taxon>Bacillota</taxon>
        <taxon>Clostridia</taxon>
        <taxon>Eubacteriales</taxon>
        <taxon>Oscillospiraceae</taxon>
        <taxon>Lawsonibacter</taxon>
    </lineage>
</organism>
<keyword evidence="4 5" id="KW-0472">Membrane</keyword>
<keyword evidence="3 5" id="KW-1133">Transmembrane helix</keyword>
<dbReference type="Proteomes" id="UP000661435">
    <property type="component" value="Unassembled WGS sequence"/>
</dbReference>
<evidence type="ECO:0000256" key="1">
    <source>
        <dbReference type="ARBA" id="ARBA00004141"/>
    </source>
</evidence>
<protein>
    <submittedName>
        <fullName evidence="6">Phage holin family protein</fullName>
    </submittedName>
</protein>
<evidence type="ECO:0000313" key="6">
    <source>
        <dbReference type="EMBL" id="MBC5734089.1"/>
    </source>
</evidence>
<sequence length="153" mass="16067">MRVGVELKAEHIKNGALALLAAAGGLLAQALGGWDTALQSLIFCMAVDYLTGMLVAGVFRRSGKTESGALDSRAGFRGLCKKAGELAAVLVAARLDLLLGSDWARTAVILFFVGNEGLSILENVGLMGVPYPAALRQALEALREQRAEKGPEE</sequence>